<organism evidence="2 3">
    <name type="scientific">Pseudomonas entomophila</name>
    <dbReference type="NCBI Taxonomy" id="312306"/>
    <lineage>
        <taxon>Bacteria</taxon>
        <taxon>Pseudomonadati</taxon>
        <taxon>Pseudomonadota</taxon>
        <taxon>Gammaproteobacteria</taxon>
        <taxon>Pseudomonadales</taxon>
        <taxon>Pseudomonadaceae</taxon>
        <taxon>Pseudomonas</taxon>
    </lineage>
</organism>
<name>A0A3S8UP70_9PSED</name>
<dbReference type="Pfam" id="PF03235">
    <property type="entry name" value="GmrSD_N"/>
    <property type="match status" value="1"/>
</dbReference>
<protein>
    <submittedName>
        <fullName evidence="2">DUF262 domain-containing protein</fullName>
    </submittedName>
</protein>
<dbReference type="OrthoDB" id="7802453at2"/>
<feature type="domain" description="GmrSD restriction endonucleases N-terminal" evidence="1">
    <location>
        <begin position="26"/>
        <end position="172"/>
    </location>
</feature>
<dbReference type="PANTHER" id="PTHR39639:SF1">
    <property type="entry name" value="DUF262 DOMAIN-CONTAINING PROTEIN"/>
    <property type="match status" value="1"/>
</dbReference>
<dbReference type="KEGG" id="pory:EJA05_21195"/>
<dbReference type="Proteomes" id="UP000268230">
    <property type="component" value="Chromosome"/>
</dbReference>
<proteinExistence type="predicted"/>
<dbReference type="PANTHER" id="PTHR39639">
    <property type="entry name" value="CHROMOSOME 16, WHOLE GENOME SHOTGUN SEQUENCE"/>
    <property type="match status" value="1"/>
</dbReference>
<reference evidence="2 3" key="1">
    <citation type="submission" date="2018-12" db="EMBL/GenBank/DDBJ databases">
        <authorList>
            <person name="Li S."/>
            <person name="Yang R."/>
            <person name="Chen G."/>
            <person name="Zou L."/>
            <person name="Zhang C."/>
            <person name="Chen Y."/>
            <person name="Liu Z."/>
            <person name="Li Y."/>
            <person name="Yan Y."/>
            <person name="Huang M."/>
            <person name="Chen T."/>
        </authorList>
    </citation>
    <scope>NUCLEOTIDE SEQUENCE [LARGE SCALE GENOMIC DNA]</scope>
    <source>
        <strain evidence="2 3">1257</strain>
    </source>
</reference>
<evidence type="ECO:0000313" key="2">
    <source>
        <dbReference type="EMBL" id="AZL70082.1"/>
    </source>
</evidence>
<evidence type="ECO:0000313" key="3">
    <source>
        <dbReference type="Proteomes" id="UP000268230"/>
    </source>
</evidence>
<sequence>MDIVEDIDQSIGEVRTESLDLSFGEIVNLHANKELIIHPDYQRLFRWTDDQKSRLIESIILELPVPQIFVIENEDGVLELIDGLQRVSSVIQFIESEKLGLEPLRLDGCDLIDSLNGKLFSELPLTIRLRIKRSSVRTIMIKRQSKPFLKYEMFKRLNTGGAILAPQEIRNCSARMIGQSGDNFYAFLKDCANLPEFKVCTETLSQSDYDKKGDEELVLRFFAAKNYSAHFKGSVRDWLDSYMESILLESEDFDYASEKSQFEQVFSFLATSIGDGAFVKYRGNNPIGALAPAYYEAVTIGTWRSLDQQFAPAHEVAKQCIIDTVQTDAFRNNTGPGANSKEKLEGRISAIMRSFKEAHDA</sequence>
<evidence type="ECO:0000259" key="1">
    <source>
        <dbReference type="Pfam" id="PF03235"/>
    </source>
</evidence>
<dbReference type="AlphaFoldDB" id="A0A3S8UP70"/>
<accession>A0A3S8UP70</accession>
<dbReference type="InterPro" id="IPR004919">
    <property type="entry name" value="GmrSD_N"/>
</dbReference>
<dbReference type="EMBL" id="CP034338">
    <property type="protein sequence ID" value="AZL70082.1"/>
    <property type="molecule type" value="Genomic_DNA"/>
</dbReference>
<gene>
    <name evidence="2" type="ORF">EJA05_21195</name>
</gene>